<dbReference type="SMART" id="SM00244">
    <property type="entry name" value="PHB"/>
    <property type="match status" value="1"/>
</dbReference>
<comment type="caution">
    <text evidence="4">The sequence shown here is derived from an EMBL/GenBank/DDBJ whole genome shotgun (WGS) entry which is preliminary data.</text>
</comment>
<dbReference type="PROSITE" id="PS51257">
    <property type="entry name" value="PROKAR_LIPOPROTEIN"/>
    <property type="match status" value="1"/>
</dbReference>
<keyword evidence="5" id="KW-1185">Reference proteome</keyword>
<dbReference type="GO" id="GO:0016020">
    <property type="term" value="C:membrane"/>
    <property type="evidence" value="ECO:0007669"/>
    <property type="project" value="UniProtKB-SubCell"/>
</dbReference>
<dbReference type="Proteomes" id="UP000287385">
    <property type="component" value="Unassembled WGS sequence"/>
</dbReference>
<keyword evidence="2" id="KW-0812">Transmembrane</keyword>
<evidence type="ECO:0000256" key="1">
    <source>
        <dbReference type="ARBA" id="ARBA00004167"/>
    </source>
</evidence>
<keyword evidence="2" id="KW-1133">Transmembrane helix</keyword>
<dbReference type="InterPro" id="IPR000163">
    <property type="entry name" value="Prohibitin"/>
</dbReference>
<evidence type="ECO:0000256" key="2">
    <source>
        <dbReference type="SAM" id="Phobius"/>
    </source>
</evidence>
<dbReference type="AlphaFoldDB" id="A0A401X8E4"/>
<evidence type="ECO:0000313" key="5">
    <source>
        <dbReference type="Proteomes" id="UP000287385"/>
    </source>
</evidence>
<evidence type="ECO:0000259" key="3">
    <source>
        <dbReference type="SMART" id="SM00244"/>
    </source>
</evidence>
<dbReference type="PANTHER" id="PTHR23222">
    <property type="entry name" value="PROHIBITIN"/>
    <property type="match status" value="1"/>
</dbReference>
<proteinExistence type="predicted"/>
<gene>
    <name evidence="4" type="ORF">NBRC3278_3061</name>
</gene>
<reference evidence="4 5" key="1">
    <citation type="submission" date="2016-06" db="EMBL/GenBank/DDBJ databases">
        <title>Acetobacter pasteurianus NBRC 3278 whole genome sequencing project.</title>
        <authorList>
            <person name="Matsutani M."/>
            <person name="Shiwa Y."/>
            <person name="Okamoto-Kainuma A."/>
            <person name="Ishikawa M."/>
            <person name="Koizumi Y."/>
            <person name="Yoshikawa H."/>
            <person name="Yakushi T."/>
            <person name="Matsushita K."/>
        </authorList>
    </citation>
    <scope>NUCLEOTIDE SEQUENCE [LARGE SCALE GENOMIC DNA]</scope>
    <source>
        <strain evidence="4 5">NBRC 3278</strain>
    </source>
</reference>
<feature type="transmembrane region" description="Helical" evidence="2">
    <location>
        <begin position="12"/>
        <end position="32"/>
    </location>
</feature>
<comment type="subcellular location">
    <subcellularLocation>
        <location evidence="1">Membrane</location>
        <topology evidence="1">Single-pass membrane protein</topology>
    </subcellularLocation>
</comment>
<dbReference type="PANTHER" id="PTHR23222:SF0">
    <property type="entry name" value="PROHIBITIN 1"/>
    <property type="match status" value="1"/>
</dbReference>
<dbReference type="CDD" id="cd03401">
    <property type="entry name" value="SPFH_prohibitin"/>
    <property type="match status" value="1"/>
</dbReference>
<evidence type="ECO:0000313" key="4">
    <source>
        <dbReference type="EMBL" id="GCD63968.1"/>
    </source>
</evidence>
<dbReference type="Gene3D" id="3.30.479.30">
    <property type="entry name" value="Band 7 domain"/>
    <property type="match status" value="1"/>
</dbReference>
<dbReference type="Pfam" id="PF01145">
    <property type="entry name" value="Band_7"/>
    <property type="match status" value="1"/>
</dbReference>
<protein>
    <recommendedName>
        <fullName evidence="3">Band 7 domain-containing protein</fullName>
    </recommendedName>
</protein>
<name>A0A401X8E4_ACEPA</name>
<feature type="domain" description="Band 7" evidence="3">
    <location>
        <begin position="35"/>
        <end position="199"/>
    </location>
</feature>
<dbReference type="InterPro" id="IPR036013">
    <property type="entry name" value="Band_7/SPFH_dom_sf"/>
</dbReference>
<dbReference type="InterPro" id="IPR001107">
    <property type="entry name" value="Band_7"/>
</dbReference>
<dbReference type="EMBL" id="BDEV01000137">
    <property type="protein sequence ID" value="GCD63968.1"/>
    <property type="molecule type" value="Genomic_DNA"/>
</dbReference>
<accession>A0A401X8E4</accession>
<dbReference type="SUPFAM" id="SSF117892">
    <property type="entry name" value="Band 7/SPFH domain"/>
    <property type="match status" value="1"/>
</dbReference>
<dbReference type="PRINTS" id="PR00679">
    <property type="entry name" value="PROHIBITIN"/>
</dbReference>
<organism evidence="4 5">
    <name type="scientific">Acetobacter pasteurianus NBRC 3278</name>
    <dbReference type="NCBI Taxonomy" id="1226660"/>
    <lineage>
        <taxon>Bacteria</taxon>
        <taxon>Pseudomonadati</taxon>
        <taxon>Pseudomonadota</taxon>
        <taxon>Alphaproteobacteria</taxon>
        <taxon>Acetobacterales</taxon>
        <taxon>Acetobacteraceae</taxon>
        <taxon>Acetobacter</taxon>
    </lineage>
</organism>
<sequence>MTKVNLNQLKCLPSFLKLGGAAIGVLGAIALFGCGPFQKVESGYEGVLMNFGAVQKITLEPGKLHFIIPFYQSMHPVSTQPQTAITHESAATHDLQDVATSVALTYHIAPIDVPYFYSEFRNAKTLTERVIAPAISNDVKAVTAHYNAEELVTKRDEVDQQIKTLITQSLQPYHITIETINTSNFRFSEAYSRAIENKQVQEQEALKAEYVLHKAKIQEQEKVVRAAAEAEANVAEAKGRSEARMLMAESEAKANALVSASLTPSLLQEKAIERWSGDMPTYLSSGAPLPFIGGAAGPVPVNH</sequence>
<keyword evidence="2" id="KW-0472">Membrane</keyword>
<dbReference type="RefSeq" id="WP_124297818.1">
    <property type="nucleotide sequence ID" value="NZ_BDEV01000137.1"/>
</dbReference>